<evidence type="ECO:0000256" key="4">
    <source>
        <dbReference type="ARBA" id="ARBA00023155"/>
    </source>
</evidence>
<evidence type="ECO:0000256" key="3">
    <source>
        <dbReference type="ARBA" id="ARBA00023125"/>
    </source>
</evidence>
<accession>A0A915PXB1</accession>
<dbReference type="InterPro" id="IPR017970">
    <property type="entry name" value="Homeobox_CS"/>
</dbReference>
<dbReference type="PROSITE" id="PS50071">
    <property type="entry name" value="HOMEOBOX_2"/>
    <property type="match status" value="1"/>
</dbReference>
<reference evidence="10" key="1">
    <citation type="submission" date="2022-11" db="UniProtKB">
        <authorList>
            <consortium name="WormBaseParasite"/>
        </authorList>
    </citation>
    <scope>IDENTIFICATION</scope>
</reference>
<dbReference type="GO" id="GO:0048513">
    <property type="term" value="P:animal organ development"/>
    <property type="evidence" value="ECO:0007669"/>
    <property type="project" value="TreeGrafter"/>
</dbReference>
<evidence type="ECO:0000256" key="1">
    <source>
        <dbReference type="ARBA" id="ARBA00004123"/>
    </source>
</evidence>
<evidence type="ECO:0000256" key="2">
    <source>
        <dbReference type="ARBA" id="ARBA00022473"/>
    </source>
</evidence>
<dbReference type="SMART" id="SM00389">
    <property type="entry name" value="HOX"/>
    <property type="match status" value="1"/>
</dbReference>
<dbReference type="Pfam" id="PF00046">
    <property type="entry name" value="Homeodomain"/>
    <property type="match status" value="1"/>
</dbReference>
<dbReference type="CDD" id="cd00086">
    <property type="entry name" value="homeodomain"/>
    <property type="match status" value="1"/>
</dbReference>
<evidence type="ECO:0000313" key="9">
    <source>
        <dbReference type="Proteomes" id="UP000887581"/>
    </source>
</evidence>
<dbReference type="FunFam" id="1.10.10.60:FF:000040">
    <property type="entry name" value="T-cell leukemia homeobox protein 3"/>
    <property type="match status" value="1"/>
</dbReference>
<feature type="DNA-binding region" description="Homeobox" evidence="6">
    <location>
        <begin position="253"/>
        <end position="312"/>
    </location>
</feature>
<dbReference type="Gene3D" id="1.10.10.60">
    <property type="entry name" value="Homeodomain-like"/>
    <property type="match status" value="1"/>
</dbReference>
<dbReference type="InterPro" id="IPR042247">
    <property type="entry name" value="TLX1/2/3"/>
</dbReference>
<dbReference type="WBParaSite" id="sdigi.contig33.g2390.t1">
    <property type="protein sequence ID" value="sdigi.contig33.g2390.t1"/>
    <property type="gene ID" value="sdigi.contig33.g2390"/>
</dbReference>
<keyword evidence="3 6" id="KW-0238">DNA-binding</keyword>
<keyword evidence="9" id="KW-1185">Reference proteome</keyword>
<dbReference type="Proteomes" id="UP000887581">
    <property type="component" value="Unplaced"/>
</dbReference>
<name>A0A915PXB1_9BILA</name>
<feature type="domain" description="Homeobox" evidence="8">
    <location>
        <begin position="251"/>
        <end position="311"/>
    </location>
</feature>
<proteinExistence type="predicted"/>
<evidence type="ECO:0000256" key="5">
    <source>
        <dbReference type="ARBA" id="ARBA00023242"/>
    </source>
</evidence>
<comment type="subcellular location">
    <subcellularLocation>
        <location evidence="1 6 7">Nucleus</location>
    </subcellularLocation>
</comment>
<keyword evidence="5 6" id="KW-0539">Nucleus</keyword>
<evidence type="ECO:0000313" key="10">
    <source>
        <dbReference type="WBParaSite" id="sdigi.contig33.g2390.t1"/>
    </source>
</evidence>
<evidence type="ECO:0000256" key="7">
    <source>
        <dbReference type="RuleBase" id="RU000682"/>
    </source>
</evidence>
<dbReference type="GO" id="GO:0005634">
    <property type="term" value="C:nucleus"/>
    <property type="evidence" value="ECO:0007669"/>
    <property type="project" value="UniProtKB-SubCell"/>
</dbReference>
<evidence type="ECO:0000256" key="6">
    <source>
        <dbReference type="PROSITE-ProRule" id="PRU00108"/>
    </source>
</evidence>
<sequence length="342" mass="39174">MSIATVSTSKLPFAIQTILDDDDKQGKVFGWRQPVSGSNYPGKSGYEEGLPQCLNCNSVVPYHFPSHSIVTAFKVASVLPSTNHRKFIYNLLSASSRTEVQHYCHSDHFGFPAHYPMLYEFASTSVTMWDLLAQFTKFSQLAKLSNEEFRKLPANAANHSYFSFYSNLFNSRTVKTPANMRTTLPINLSNEFGIFCLDNSNPSFPIIITSLASDKVSSIENDPAKLQETNQQNYIMIPRRTRLFYQSRIPVSHKKPRTSFTKKQIASLESRFLTQKYLASAERVNLANQLEMSDMQVKTWFQNRRTKWRRQEAEEKGQDGKEKVKMLSCYSKCFFARPDVVL</sequence>
<protein>
    <submittedName>
        <fullName evidence="10">Homeobox domain-containing protein</fullName>
    </submittedName>
</protein>
<dbReference type="GO" id="GO:0000981">
    <property type="term" value="F:DNA-binding transcription factor activity, RNA polymerase II-specific"/>
    <property type="evidence" value="ECO:0007669"/>
    <property type="project" value="InterPro"/>
</dbReference>
<dbReference type="PROSITE" id="PS00027">
    <property type="entry name" value="HOMEOBOX_1"/>
    <property type="match status" value="1"/>
</dbReference>
<organism evidence="9 10">
    <name type="scientific">Setaria digitata</name>
    <dbReference type="NCBI Taxonomy" id="48799"/>
    <lineage>
        <taxon>Eukaryota</taxon>
        <taxon>Metazoa</taxon>
        <taxon>Ecdysozoa</taxon>
        <taxon>Nematoda</taxon>
        <taxon>Chromadorea</taxon>
        <taxon>Rhabditida</taxon>
        <taxon>Spirurina</taxon>
        <taxon>Spiruromorpha</taxon>
        <taxon>Filarioidea</taxon>
        <taxon>Setariidae</taxon>
        <taxon>Setaria</taxon>
    </lineage>
</organism>
<dbReference type="InterPro" id="IPR009057">
    <property type="entry name" value="Homeodomain-like_sf"/>
</dbReference>
<dbReference type="InterPro" id="IPR001356">
    <property type="entry name" value="HD"/>
</dbReference>
<keyword evidence="4 6" id="KW-0371">Homeobox</keyword>
<dbReference type="AlphaFoldDB" id="A0A915PXB1"/>
<dbReference type="GO" id="GO:0000978">
    <property type="term" value="F:RNA polymerase II cis-regulatory region sequence-specific DNA binding"/>
    <property type="evidence" value="ECO:0007669"/>
    <property type="project" value="TreeGrafter"/>
</dbReference>
<dbReference type="SUPFAM" id="SSF46689">
    <property type="entry name" value="Homeodomain-like"/>
    <property type="match status" value="1"/>
</dbReference>
<dbReference type="PANTHER" id="PTHR45921:SF6">
    <property type="entry name" value="C15"/>
    <property type="match status" value="1"/>
</dbReference>
<dbReference type="PANTHER" id="PTHR45921">
    <property type="entry name" value="IP01054P"/>
    <property type="match status" value="1"/>
</dbReference>
<evidence type="ECO:0000259" key="8">
    <source>
        <dbReference type="PROSITE" id="PS50071"/>
    </source>
</evidence>
<keyword evidence="2" id="KW-0217">Developmental protein</keyword>